<keyword evidence="2" id="KW-0472">Membrane</keyword>
<dbReference type="EMBL" id="DQUR01000006">
    <property type="protein sequence ID" value="HIP88411.1"/>
    <property type="molecule type" value="Genomic_DNA"/>
</dbReference>
<feature type="region of interest" description="Disordered" evidence="1">
    <location>
        <begin position="137"/>
        <end position="166"/>
    </location>
</feature>
<feature type="compositionally biased region" description="Low complexity" evidence="1">
    <location>
        <begin position="142"/>
        <end position="155"/>
    </location>
</feature>
<proteinExistence type="predicted"/>
<reference evidence="3" key="1">
    <citation type="journal article" date="2020" name="ISME J.">
        <title>Gammaproteobacteria mediating utilization of methyl-, sulfur- and petroleum organic compounds in deep ocean hydrothermal plumes.</title>
        <authorList>
            <person name="Zhou Z."/>
            <person name="Liu Y."/>
            <person name="Pan J."/>
            <person name="Cron B.R."/>
            <person name="Toner B.M."/>
            <person name="Anantharaman K."/>
            <person name="Breier J.A."/>
            <person name="Dick G.J."/>
            <person name="Li M."/>
        </authorList>
    </citation>
    <scope>NUCLEOTIDE SEQUENCE</scope>
    <source>
        <strain evidence="3">SZUA-1476</strain>
    </source>
</reference>
<evidence type="ECO:0000256" key="1">
    <source>
        <dbReference type="SAM" id="MobiDB-lite"/>
    </source>
</evidence>
<dbReference type="SUPFAM" id="SSF49464">
    <property type="entry name" value="Carboxypeptidase regulatory domain-like"/>
    <property type="match status" value="1"/>
</dbReference>
<dbReference type="Proteomes" id="UP000653692">
    <property type="component" value="Unassembled WGS sequence"/>
</dbReference>
<comment type="caution">
    <text evidence="3">The sequence shown here is derived from an EMBL/GenBank/DDBJ whole genome shotgun (WGS) entry which is preliminary data.</text>
</comment>
<accession>A0A832ZE95</accession>
<evidence type="ECO:0000256" key="2">
    <source>
        <dbReference type="SAM" id="Phobius"/>
    </source>
</evidence>
<protein>
    <submittedName>
        <fullName evidence="3">Uncharacterized protein</fullName>
    </submittedName>
</protein>
<feature type="transmembrane region" description="Helical" evidence="2">
    <location>
        <begin position="173"/>
        <end position="194"/>
    </location>
</feature>
<name>A0A832ZE95_9EURY</name>
<keyword evidence="2" id="KW-0812">Transmembrane</keyword>
<evidence type="ECO:0000313" key="3">
    <source>
        <dbReference type="EMBL" id="HIP88411.1"/>
    </source>
</evidence>
<organism evidence="3 4">
    <name type="scientific">Thermococcus paralvinellae</name>
    <dbReference type="NCBI Taxonomy" id="582419"/>
    <lineage>
        <taxon>Archaea</taxon>
        <taxon>Methanobacteriati</taxon>
        <taxon>Methanobacteriota</taxon>
        <taxon>Thermococci</taxon>
        <taxon>Thermococcales</taxon>
        <taxon>Thermococcaceae</taxon>
        <taxon>Thermococcus</taxon>
    </lineage>
</organism>
<gene>
    <name evidence="3" type="ORF">EYH24_00145</name>
</gene>
<dbReference type="InterPro" id="IPR008969">
    <property type="entry name" value="CarboxyPept-like_regulatory"/>
</dbReference>
<keyword evidence="2" id="KW-1133">Transmembrane helix</keyword>
<evidence type="ECO:0000313" key="4">
    <source>
        <dbReference type="Proteomes" id="UP000653692"/>
    </source>
</evidence>
<sequence>MDREGNGVKEIPVEIEGRLFKTDPYGFVKYEAKEPGVYRIKLNLDGRIVETFVEVKRLFIDCEQRNGTLIVHVRDAAGKGIPNVSIEAVGPGGKAYAVTDENGRAEVSMNDIGFGLITIKAESSRYIGAEVSISAEKPKETPTPTVTSTSTVTPTQVNETSTQSEEPKKDHSIILILSAVIFGVTSYAAFFMPITLEEQLDKYYFVKVRAPKLRGIRNFRYERAINAVSARATKGEVRIEDNRVVWEIEKLEPEEEAFLQVLL</sequence>
<dbReference type="AlphaFoldDB" id="A0A832ZE95"/>